<protein>
    <recommendedName>
        <fullName evidence="2">Putative zinc-ribbon domain-containing protein</fullName>
    </recommendedName>
</protein>
<dbReference type="InterPro" id="IPR024399">
    <property type="entry name" value="DUF2628"/>
</dbReference>
<dbReference type="STRING" id="1577792.QX51_01275"/>
<feature type="transmembrane region" description="Helical" evidence="1">
    <location>
        <begin position="192"/>
        <end position="219"/>
    </location>
</feature>
<organism evidence="3 4">
    <name type="scientific">Terrisporobacter othiniensis</name>
    <dbReference type="NCBI Taxonomy" id="1577792"/>
    <lineage>
        <taxon>Bacteria</taxon>
        <taxon>Bacillati</taxon>
        <taxon>Bacillota</taxon>
        <taxon>Clostridia</taxon>
        <taxon>Peptostreptococcales</taxon>
        <taxon>Peptostreptococcaceae</taxon>
        <taxon>Terrisporobacter</taxon>
    </lineage>
</organism>
<dbReference type="Pfam" id="PF13248">
    <property type="entry name" value="Zn_ribbon_3"/>
    <property type="match status" value="1"/>
</dbReference>
<accession>A0A0B3VPH9</accession>
<keyword evidence="1" id="KW-0812">Transmembrane</keyword>
<reference evidence="3 4" key="1">
    <citation type="submission" date="2014-12" db="EMBL/GenBank/DDBJ databases">
        <title>Draft genome sequence of Terrisporobacter sp. 08-306576, isolated from the blood culture of a bacteremia patient.</title>
        <authorList>
            <person name="Lund L.C."/>
            <person name="Sydenham T.V."/>
            <person name="Hogh S.V."/>
            <person name="Skov M.N."/>
            <person name="Kemp M."/>
            <person name="Justesen U.S."/>
        </authorList>
    </citation>
    <scope>NUCLEOTIDE SEQUENCE [LARGE SCALE GENOMIC DNA]</scope>
    <source>
        <strain evidence="3 4">08-306576</strain>
    </source>
</reference>
<keyword evidence="1" id="KW-0472">Membrane</keyword>
<sequence>MTEENSFIYCSKCGKKSSKDAKFCTNCGNKLTTIEDSIKSTTENIKDVIKNNETYKSFTDTSYDENSRADFNNKDMVNFIQKKVEYYIPKFKDIQESYKSTSWNWAAFFFNSWWFLYRKMYAIGFGIIIADIVIGSVIPYLSLVASIAIAVISGLYGNITYLKHIQKQLDSLRNMDEDIKQRLILNKGGVNIVIPVILAIITIVIFLLISALGAFFFMFTSPYYY</sequence>
<dbReference type="Pfam" id="PF10947">
    <property type="entry name" value="DUF2628"/>
    <property type="match status" value="1"/>
</dbReference>
<evidence type="ECO:0000259" key="2">
    <source>
        <dbReference type="Pfam" id="PF13248"/>
    </source>
</evidence>
<dbReference type="AlphaFoldDB" id="A0A0B3VPH9"/>
<evidence type="ECO:0000313" key="4">
    <source>
        <dbReference type="Proteomes" id="UP000031189"/>
    </source>
</evidence>
<dbReference type="EMBL" id="JWHR01000016">
    <property type="protein sequence ID" value="KHS58691.1"/>
    <property type="molecule type" value="Genomic_DNA"/>
</dbReference>
<gene>
    <name evidence="3" type="ORF">QX51_01275</name>
</gene>
<feature type="domain" description="Putative zinc-ribbon" evidence="2">
    <location>
        <begin position="7"/>
        <end position="31"/>
    </location>
</feature>
<evidence type="ECO:0000313" key="3">
    <source>
        <dbReference type="EMBL" id="KHS58691.1"/>
    </source>
</evidence>
<name>A0A0B3VPH9_9FIRM</name>
<proteinExistence type="predicted"/>
<feature type="transmembrane region" description="Helical" evidence="1">
    <location>
        <begin position="144"/>
        <end position="162"/>
    </location>
</feature>
<keyword evidence="4" id="KW-1185">Reference proteome</keyword>
<comment type="caution">
    <text evidence="3">The sequence shown here is derived from an EMBL/GenBank/DDBJ whole genome shotgun (WGS) entry which is preliminary data.</text>
</comment>
<dbReference type="RefSeq" id="WP_039678094.1">
    <property type="nucleotide sequence ID" value="NZ_JAWGXO010000005.1"/>
</dbReference>
<dbReference type="OrthoDB" id="1757259at2"/>
<dbReference type="Proteomes" id="UP000031189">
    <property type="component" value="Unassembled WGS sequence"/>
</dbReference>
<dbReference type="InterPro" id="IPR059113">
    <property type="entry name" value="Znf_ribbon"/>
</dbReference>
<evidence type="ECO:0000256" key="1">
    <source>
        <dbReference type="SAM" id="Phobius"/>
    </source>
</evidence>
<keyword evidence="1" id="KW-1133">Transmembrane helix</keyword>